<keyword evidence="6 7" id="KW-0472">Membrane</keyword>
<accession>A0A4U8YQW4</accession>
<evidence type="ECO:0000313" key="8">
    <source>
        <dbReference type="EMBL" id="VFQ44172.1"/>
    </source>
</evidence>
<feature type="transmembrane region" description="Helical" evidence="7">
    <location>
        <begin position="41"/>
        <end position="65"/>
    </location>
</feature>
<evidence type="ECO:0000313" key="9">
    <source>
        <dbReference type="Proteomes" id="UP000507962"/>
    </source>
</evidence>
<dbReference type="PANTHER" id="PTHR30086:SF14">
    <property type="entry name" value="HOMOSERINE_HOMOSERINE LACTONE EFFLUX PROTEIN"/>
    <property type="match status" value="1"/>
</dbReference>
<dbReference type="InterPro" id="IPR001123">
    <property type="entry name" value="LeuE-type"/>
</dbReference>
<feature type="transmembrane region" description="Helical" evidence="7">
    <location>
        <begin position="71"/>
        <end position="92"/>
    </location>
</feature>
<feature type="transmembrane region" description="Helical" evidence="7">
    <location>
        <begin position="113"/>
        <end position="141"/>
    </location>
</feature>
<evidence type="ECO:0000256" key="5">
    <source>
        <dbReference type="ARBA" id="ARBA00022989"/>
    </source>
</evidence>
<dbReference type="GO" id="GO:0005886">
    <property type="term" value="C:plasma membrane"/>
    <property type="evidence" value="ECO:0007669"/>
    <property type="project" value="UniProtKB-SubCell"/>
</dbReference>
<feature type="transmembrane region" description="Helical" evidence="7">
    <location>
        <begin position="147"/>
        <end position="172"/>
    </location>
</feature>
<evidence type="ECO:0000256" key="6">
    <source>
        <dbReference type="ARBA" id="ARBA00023136"/>
    </source>
</evidence>
<keyword evidence="5 7" id="KW-1133">Transmembrane helix</keyword>
<dbReference type="Pfam" id="PF01810">
    <property type="entry name" value="LysE"/>
    <property type="match status" value="1"/>
</dbReference>
<keyword evidence="9" id="KW-1185">Reference proteome</keyword>
<evidence type="ECO:0000256" key="4">
    <source>
        <dbReference type="ARBA" id="ARBA00022692"/>
    </source>
</evidence>
<proteinExistence type="inferred from homology"/>
<keyword evidence="3" id="KW-1003">Cell membrane</keyword>
<sequence length="210" mass="22673">MTFQSWLIYMALVLVATATPGPAVFFIMTKSALHGWRQATFAALGNIAGLFCLGLVAVSGLGVVLQTSETIFTAVKYAGSLYLMFLGVKLIFHQGSDAGMETSECHQVGTAPWKIFAHAFGVAVTNPKAIVFLTALFPPFINHDEALVPQFLTLISVLMASSCAFLVFYALIADRATGWFRKPYRMKAIRQASGSVFLGFGILMATSSNK</sequence>
<dbReference type="PANTHER" id="PTHR30086">
    <property type="entry name" value="ARGININE EXPORTER PROTEIN ARGO"/>
    <property type="match status" value="1"/>
</dbReference>
<gene>
    <name evidence="8" type="ORF">MSL71_18160</name>
</gene>
<dbReference type="AlphaFoldDB" id="A0A4U8YQW4"/>
<comment type="subcellular location">
    <subcellularLocation>
        <location evidence="1">Cell membrane</location>
        <topology evidence="1">Multi-pass membrane protein</topology>
    </subcellularLocation>
</comment>
<evidence type="ECO:0000256" key="7">
    <source>
        <dbReference type="SAM" id="Phobius"/>
    </source>
</evidence>
<protein>
    <submittedName>
        <fullName evidence="8">Amino acid exporter protein leue-type</fullName>
    </submittedName>
</protein>
<keyword evidence="4 7" id="KW-0812">Transmembrane</keyword>
<evidence type="ECO:0000256" key="2">
    <source>
        <dbReference type="ARBA" id="ARBA00007928"/>
    </source>
</evidence>
<dbReference type="PIRSF" id="PIRSF006324">
    <property type="entry name" value="LeuE"/>
    <property type="match status" value="1"/>
</dbReference>
<dbReference type="RefSeq" id="WP_180139126.1">
    <property type="nucleotide sequence ID" value="NZ_CAADHO010000003.1"/>
</dbReference>
<evidence type="ECO:0000256" key="3">
    <source>
        <dbReference type="ARBA" id="ARBA00022475"/>
    </source>
</evidence>
<comment type="similarity">
    <text evidence="2">Belongs to the Rht family.</text>
</comment>
<dbReference type="EMBL" id="CAADHO010000003">
    <property type="protein sequence ID" value="VFQ44172.1"/>
    <property type="molecule type" value="Genomic_DNA"/>
</dbReference>
<name>A0A4U8YQW4_9BACT</name>
<evidence type="ECO:0000256" key="1">
    <source>
        <dbReference type="ARBA" id="ARBA00004651"/>
    </source>
</evidence>
<dbReference type="Proteomes" id="UP000507962">
    <property type="component" value="Unassembled WGS sequence"/>
</dbReference>
<feature type="transmembrane region" description="Helical" evidence="7">
    <location>
        <begin position="192"/>
        <end position="208"/>
    </location>
</feature>
<reference evidence="8 9" key="1">
    <citation type="submission" date="2019-03" db="EMBL/GenBank/DDBJ databases">
        <authorList>
            <person name="Nijsse B."/>
        </authorList>
    </citation>
    <scope>NUCLEOTIDE SEQUENCE [LARGE SCALE GENOMIC DNA]</scope>
    <source>
        <strain evidence="8">Desulfoluna butyratoxydans MSL71</strain>
    </source>
</reference>
<organism evidence="8 9">
    <name type="scientific">Desulfoluna butyratoxydans</name>
    <dbReference type="NCBI Taxonomy" id="231438"/>
    <lineage>
        <taxon>Bacteria</taxon>
        <taxon>Pseudomonadati</taxon>
        <taxon>Thermodesulfobacteriota</taxon>
        <taxon>Desulfobacteria</taxon>
        <taxon>Desulfobacterales</taxon>
        <taxon>Desulfolunaceae</taxon>
        <taxon>Desulfoluna</taxon>
    </lineage>
</organism>
<feature type="transmembrane region" description="Helical" evidence="7">
    <location>
        <begin position="6"/>
        <end position="29"/>
    </location>
</feature>
<dbReference type="GO" id="GO:0042970">
    <property type="term" value="F:homoserine transmembrane transporter activity"/>
    <property type="evidence" value="ECO:0007669"/>
    <property type="project" value="TreeGrafter"/>
</dbReference>